<dbReference type="SUPFAM" id="SSF102405">
    <property type="entry name" value="MCP/YpsA-like"/>
    <property type="match status" value="1"/>
</dbReference>
<dbReference type="Gene3D" id="3.40.50.450">
    <property type="match status" value="1"/>
</dbReference>
<proteinExistence type="inferred from homology"/>
<sequence length="336" mass="36997">MVPCLFPVRKVWYSQLEMHMDAIAHQALNFETLLNCLGGSEAKALEAFAKAERQQLVQEPLSLHIDAYAQLLGLDADAVSRAYWRCRPLFESMDEKTIILGWDSPAWPKMVDSFAYRPRFLYVQGRVQLLSEPSVSVIGTRSPSLEGKKLALQTSQALSKGGYIVTSGLALGIDGVAHKAALASGSPTIAVIGTPLSSAYPPEHAELQAQIAKSGVVVSRFAPSTTTQKWHFLLRNRLMSALSVASIVVEDRDGGGAVRQASFALEQKKYLFLYQSSVDNHAVLWPRQFSNKSRVFTIKKPEDLPRVLTQAMKDRLSLGKKSEKPVQLDLFSAPSP</sequence>
<dbReference type="PANTHER" id="PTHR43022:SF1">
    <property type="entry name" value="PROTEIN SMF"/>
    <property type="match status" value="1"/>
</dbReference>
<dbReference type="InterPro" id="IPR057666">
    <property type="entry name" value="DrpA_SLOG"/>
</dbReference>
<name>A0A644YP60_9ZZZZ</name>
<accession>A0A644YP60</accession>
<gene>
    <name evidence="3" type="ORF">SDC9_76844</name>
</gene>
<dbReference type="Pfam" id="PF02481">
    <property type="entry name" value="DNA_processg_A"/>
    <property type="match status" value="1"/>
</dbReference>
<comment type="similarity">
    <text evidence="1">Belongs to the DprA/Smf family.</text>
</comment>
<dbReference type="PANTHER" id="PTHR43022">
    <property type="entry name" value="PROTEIN SMF"/>
    <property type="match status" value="1"/>
</dbReference>
<evidence type="ECO:0000259" key="2">
    <source>
        <dbReference type="Pfam" id="PF02481"/>
    </source>
</evidence>
<dbReference type="GO" id="GO:0009294">
    <property type="term" value="P:DNA-mediated transformation"/>
    <property type="evidence" value="ECO:0007669"/>
    <property type="project" value="InterPro"/>
</dbReference>
<protein>
    <recommendedName>
        <fullName evidence="2">Smf/DprA SLOG domain-containing protein</fullName>
    </recommendedName>
</protein>
<dbReference type="EMBL" id="VSSQ01005750">
    <property type="protein sequence ID" value="MPM30296.1"/>
    <property type="molecule type" value="Genomic_DNA"/>
</dbReference>
<evidence type="ECO:0000256" key="1">
    <source>
        <dbReference type="ARBA" id="ARBA00006525"/>
    </source>
</evidence>
<evidence type="ECO:0000313" key="3">
    <source>
        <dbReference type="EMBL" id="MPM30296.1"/>
    </source>
</evidence>
<dbReference type="InterPro" id="IPR003488">
    <property type="entry name" value="DprA"/>
</dbReference>
<comment type="caution">
    <text evidence="3">The sequence shown here is derived from an EMBL/GenBank/DDBJ whole genome shotgun (WGS) entry which is preliminary data.</text>
</comment>
<organism evidence="3">
    <name type="scientific">bioreactor metagenome</name>
    <dbReference type="NCBI Taxonomy" id="1076179"/>
    <lineage>
        <taxon>unclassified sequences</taxon>
        <taxon>metagenomes</taxon>
        <taxon>ecological metagenomes</taxon>
    </lineage>
</organism>
<feature type="domain" description="Smf/DprA SLOG" evidence="2">
    <location>
        <begin position="101"/>
        <end position="281"/>
    </location>
</feature>
<dbReference type="AlphaFoldDB" id="A0A644YP60"/>
<reference evidence="3" key="1">
    <citation type="submission" date="2019-08" db="EMBL/GenBank/DDBJ databases">
        <authorList>
            <person name="Kucharzyk K."/>
            <person name="Murdoch R.W."/>
            <person name="Higgins S."/>
            <person name="Loffler F."/>
        </authorList>
    </citation>
    <scope>NUCLEOTIDE SEQUENCE</scope>
</reference>